<reference evidence="3" key="1">
    <citation type="submission" date="2017-06" db="EMBL/GenBank/DDBJ databases">
        <authorList>
            <person name="Cremers G."/>
        </authorList>
    </citation>
    <scope>NUCLEOTIDE SEQUENCE [LARGE SCALE GENOMIC DNA]</scope>
</reference>
<keyword evidence="1" id="KW-0472">Membrane</keyword>
<keyword evidence="3" id="KW-1185">Reference proteome</keyword>
<gene>
    <name evidence="2" type="ORF">MNV_760002</name>
</gene>
<dbReference type="Gene3D" id="2.60.40.10">
    <property type="entry name" value="Immunoglobulins"/>
    <property type="match status" value="1"/>
</dbReference>
<keyword evidence="1" id="KW-1133">Transmembrane helix</keyword>
<evidence type="ECO:0000313" key="3">
    <source>
        <dbReference type="Proteomes" id="UP000218615"/>
    </source>
</evidence>
<dbReference type="AlphaFoldDB" id="A0A284VT95"/>
<evidence type="ECO:0000256" key="1">
    <source>
        <dbReference type="SAM" id="Phobius"/>
    </source>
</evidence>
<organism evidence="2 3">
    <name type="scientific">Candidatus Methanoperedens nitratireducens</name>
    <dbReference type="NCBI Taxonomy" id="1392998"/>
    <lineage>
        <taxon>Archaea</taxon>
        <taxon>Methanobacteriati</taxon>
        <taxon>Methanobacteriota</taxon>
        <taxon>Stenosarchaea group</taxon>
        <taxon>Methanomicrobia</taxon>
        <taxon>Methanosarcinales</taxon>
        <taxon>ANME-2 cluster</taxon>
        <taxon>Candidatus Methanoperedentaceae</taxon>
        <taxon>Candidatus Methanoperedens</taxon>
    </lineage>
</organism>
<protein>
    <submittedName>
        <fullName evidence="2">Uncharacterized protein</fullName>
    </submittedName>
</protein>
<sequence length="193" mass="22054">MFTLINKLIILLIILTIAVANTQADDTSNEIVTKQLFLGNIPKQMIVGEAYNIDVFVQNNLDIDSNFQVMLFLPSTYFYPTNAIQTIKLNKGETRKIKFSITPIKKHTGIQTIKAVLFSVNKKNTPSELGFISTNSTNNSTNEVFQTKELDEVETEIFSIKQKFDIEYIYLIIIVTLLVFVLYWAIRKKLGTF</sequence>
<name>A0A284VT95_9EURY</name>
<dbReference type="Proteomes" id="UP000218615">
    <property type="component" value="Unassembled WGS sequence"/>
</dbReference>
<accession>A0A284VT95</accession>
<dbReference type="InterPro" id="IPR013783">
    <property type="entry name" value="Ig-like_fold"/>
</dbReference>
<feature type="transmembrane region" description="Helical" evidence="1">
    <location>
        <begin position="168"/>
        <end position="186"/>
    </location>
</feature>
<keyword evidence="1" id="KW-0812">Transmembrane</keyword>
<evidence type="ECO:0000313" key="2">
    <source>
        <dbReference type="EMBL" id="SNQ62516.1"/>
    </source>
</evidence>
<proteinExistence type="predicted"/>
<dbReference type="EMBL" id="FZMP01000225">
    <property type="protein sequence ID" value="SNQ62516.1"/>
    <property type="molecule type" value="Genomic_DNA"/>
</dbReference>